<reference evidence="2" key="1">
    <citation type="journal article" date="2014" name="Front. Microbiol.">
        <title>High frequency of phylogenetically diverse reductive dehalogenase-homologous genes in deep subseafloor sedimentary metagenomes.</title>
        <authorList>
            <person name="Kawai M."/>
            <person name="Futagami T."/>
            <person name="Toyoda A."/>
            <person name="Takaki Y."/>
            <person name="Nishi S."/>
            <person name="Hori S."/>
            <person name="Arai W."/>
            <person name="Tsubouchi T."/>
            <person name="Morono Y."/>
            <person name="Uchiyama I."/>
            <person name="Ito T."/>
            <person name="Fujiyama A."/>
            <person name="Inagaki F."/>
            <person name="Takami H."/>
        </authorList>
    </citation>
    <scope>NUCLEOTIDE SEQUENCE</scope>
    <source>
        <strain evidence="2">Expedition CK06-06</strain>
    </source>
</reference>
<gene>
    <name evidence="2" type="ORF">S03H2_69883</name>
</gene>
<protein>
    <submittedName>
        <fullName evidence="2">Uncharacterized protein</fullName>
    </submittedName>
</protein>
<dbReference type="EMBL" id="BARU01046279">
    <property type="protein sequence ID" value="GAI00791.1"/>
    <property type="molecule type" value="Genomic_DNA"/>
</dbReference>
<feature type="non-terminal residue" evidence="2">
    <location>
        <position position="1"/>
    </location>
</feature>
<name>X1L4H4_9ZZZZ</name>
<feature type="region of interest" description="Disordered" evidence="1">
    <location>
        <begin position="1"/>
        <end position="30"/>
    </location>
</feature>
<proteinExistence type="predicted"/>
<sequence length="30" mass="3158">TDNNTHHRPPTTQPEDTVDAPSNCGPSGPD</sequence>
<evidence type="ECO:0000313" key="2">
    <source>
        <dbReference type="EMBL" id="GAI00791.1"/>
    </source>
</evidence>
<evidence type="ECO:0000256" key="1">
    <source>
        <dbReference type="SAM" id="MobiDB-lite"/>
    </source>
</evidence>
<dbReference type="AlphaFoldDB" id="X1L4H4"/>
<accession>X1L4H4</accession>
<organism evidence="2">
    <name type="scientific">marine sediment metagenome</name>
    <dbReference type="NCBI Taxonomy" id="412755"/>
    <lineage>
        <taxon>unclassified sequences</taxon>
        <taxon>metagenomes</taxon>
        <taxon>ecological metagenomes</taxon>
    </lineage>
</organism>
<comment type="caution">
    <text evidence="2">The sequence shown here is derived from an EMBL/GenBank/DDBJ whole genome shotgun (WGS) entry which is preliminary data.</text>
</comment>